<dbReference type="PANTHER" id="PTHR47396">
    <property type="entry name" value="TYPE I RESTRICTION ENZYME ECOKI R PROTEIN"/>
    <property type="match status" value="1"/>
</dbReference>
<sequence>MSNEILHSRIQTRFKDIFEEIPDVPKYILDNLNHEIRPYQKQALRQFIYTQRADTADVSFKHLLFHMATGSGKTLVLAGTILYLFKEKGLQNFIFFVNSDAIIKKTRDNLTNTNSPKYLFNDPGIVIDGKSIKIQLVDVFPISPAENTIYLKLTTIQKLHSDLTKPGENKISFDMLKEMRTVLLADEAHHINTLTKSEKKKLSKKELVEKTWESTVQKLLKLDYSNRLVEFTATIDLDNEALFNKYCDKIVYQYDLKSFMDQGYSKNVILLRSNQEDLNKMFNAALLSQYKKYIAQSNGVDFKPIILFKSNKISISKEANRDFLDLIEGLSVDQLKNNIQNGLSIHDNERSIWNKMYKYYEMRNLEKVIEDLQWDFSNESILNANEQSLVSESNAILLNTLEDLNNPIRAIFAVAKLNEGWDVLNLFDIVRISEGATATKKTTDSEAQLIGRGARYHPFIFMGEKSYMRRFDFKETDLKAIETLHYHTINENSYIKKLEQSLEAADIQTVEDHYVKLEAKVKPKIKKTDFYKKGKVYVNKTVPTSVSDYQSLKDYGVSKEYSISYDVGVEKRFGSNKETRSQTAKHEEYFNVSISMLRKAIQRNKFYRFNNLKTYVPAITSIKDFIEGENFLSSVSIIISLPLGLSLNDLSAKEKLGFIEQFLSYVEGKIKSNYLKERGTYSFEGVDISKVITDYVIEKNKASDKIQLNQVIQSKNMKRHDWFVYDNAVVNGLEYEMIDFIANIIQELEEIYSEVYLIRNERKAKIVEFNGTRGFMPDFLLYLKDADFTYQVFLEPKGKKWYTEDKWKEDILMEISDNPDVVVLAENESVRLHGIKFYSEDTDLRREFKEDFSMKVLKRNKLNK</sequence>
<keyword evidence="2" id="KW-0378">Hydrolase</keyword>
<proteinExistence type="predicted"/>
<dbReference type="InterPro" id="IPR014001">
    <property type="entry name" value="Helicase_ATP-bd"/>
</dbReference>
<dbReference type="Proteomes" id="UP000447393">
    <property type="component" value="Unassembled WGS sequence"/>
</dbReference>
<dbReference type="GO" id="GO:0003677">
    <property type="term" value="F:DNA binding"/>
    <property type="evidence" value="ECO:0007669"/>
    <property type="project" value="InterPro"/>
</dbReference>
<dbReference type="EMBL" id="WMEZ01000001">
    <property type="protein sequence ID" value="MYL48289.1"/>
    <property type="molecule type" value="Genomic_DNA"/>
</dbReference>
<dbReference type="InterPro" id="IPR050742">
    <property type="entry name" value="Helicase_Restrict-Modif_Enz"/>
</dbReference>
<protein>
    <submittedName>
        <fullName evidence="2">DEAD/DEAH box helicase</fullName>
    </submittedName>
</protein>
<keyword evidence="2" id="KW-0067">ATP-binding</keyword>
<dbReference type="PROSITE" id="PS51192">
    <property type="entry name" value="HELICASE_ATP_BIND_1"/>
    <property type="match status" value="1"/>
</dbReference>
<dbReference type="GO" id="GO:0016787">
    <property type="term" value="F:hydrolase activity"/>
    <property type="evidence" value="ECO:0007669"/>
    <property type="project" value="InterPro"/>
</dbReference>
<dbReference type="Gene3D" id="3.40.50.300">
    <property type="entry name" value="P-loop containing nucleotide triphosphate hydrolases"/>
    <property type="match status" value="1"/>
</dbReference>
<dbReference type="OrthoDB" id="9804145at2"/>
<dbReference type="InterPro" id="IPR027417">
    <property type="entry name" value="P-loop_NTPase"/>
</dbReference>
<dbReference type="InterPro" id="IPR006935">
    <property type="entry name" value="Helicase/UvrB_N"/>
</dbReference>
<comment type="caution">
    <text evidence="2">The sequence shown here is derived from an EMBL/GenBank/DDBJ whole genome shotgun (WGS) entry which is preliminary data.</text>
</comment>
<dbReference type="GO" id="GO:0004386">
    <property type="term" value="F:helicase activity"/>
    <property type="evidence" value="ECO:0007669"/>
    <property type="project" value="UniProtKB-KW"/>
</dbReference>
<gene>
    <name evidence="2" type="ORF">GLV98_02285</name>
</gene>
<dbReference type="RefSeq" id="WP_160911701.1">
    <property type="nucleotide sequence ID" value="NZ_WMEZ01000001.1"/>
</dbReference>
<keyword evidence="2" id="KW-0547">Nucleotide-binding</keyword>
<dbReference type="SMART" id="SM00487">
    <property type="entry name" value="DEXDc"/>
    <property type="match status" value="1"/>
</dbReference>
<dbReference type="PANTHER" id="PTHR47396:SF1">
    <property type="entry name" value="ATP-DEPENDENT HELICASE IRC3-RELATED"/>
    <property type="match status" value="1"/>
</dbReference>
<organism evidence="2 3">
    <name type="scientific">Halobacillus litoralis</name>
    <dbReference type="NCBI Taxonomy" id="45668"/>
    <lineage>
        <taxon>Bacteria</taxon>
        <taxon>Bacillati</taxon>
        <taxon>Bacillota</taxon>
        <taxon>Bacilli</taxon>
        <taxon>Bacillales</taxon>
        <taxon>Bacillaceae</taxon>
        <taxon>Halobacillus</taxon>
    </lineage>
</organism>
<dbReference type="SUPFAM" id="SSF52540">
    <property type="entry name" value="P-loop containing nucleoside triphosphate hydrolases"/>
    <property type="match status" value="2"/>
</dbReference>
<dbReference type="Pfam" id="PF04851">
    <property type="entry name" value="ResIII"/>
    <property type="match status" value="1"/>
</dbReference>
<dbReference type="AlphaFoldDB" id="A0A845E1Z7"/>
<name>A0A845E1Z7_9BACI</name>
<feature type="domain" description="Helicase ATP-binding" evidence="1">
    <location>
        <begin position="54"/>
        <end position="253"/>
    </location>
</feature>
<evidence type="ECO:0000313" key="3">
    <source>
        <dbReference type="Proteomes" id="UP000447393"/>
    </source>
</evidence>
<dbReference type="CDD" id="cd18785">
    <property type="entry name" value="SF2_C"/>
    <property type="match status" value="1"/>
</dbReference>
<dbReference type="GO" id="GO:0005829">
    <property type="term" value="C:cytosol"/>
    <property type="evidence" value="ECO:0007669"/>
    <property type="project" value="TreeGrafter"/>
</dbReference>
<evidence type="ECO:0000313" key="2">
    <source>
        <dbReference type="EMBL" id="MYL48289.1"/>
    </source>
</evidence>
<evidence type="ECO:0000259" key="1">
    <source>
        <dbReference type="PROSITE" id="PS51192"/>
    </source>
</evidence>
<reference evidence="2 3" key="1">
    <citation type="submission" date="2019-11" db="EMBL/GenBank/DDBJ databases">
        <title>Genome sequences of 17 halophilic strains isolated from different environments.</title>
        <authorList>
            <person name="Furrow R.E."/>
        </authorList>
    </citation>
    <scope>NUCLEOTIDE SEQUENCE [LARGE SCALE GENOMIC DNA]</scope>
    <source>
        <strain evidence="2 3">22505_10_Sand</strain>
    </source>
</reference>
<accession>A0A845E1Z7</accession>
<keyword evidence="2" id="KW-0347">Helicase</keyword>
<dbReference type="GO" id="GO:0005524">
    <property type="term" value="F:ATP binding"/>
    <property type="evidence" value="ECO:0007669"/>
    <property type="project" value="InterPro"/>
</dbReference>